<proteinExistence type="predicted"/>
<dbReference type="EMBL" id="JACGCI010000213">
    <property type="protein sequence ID" value="KAF6741874.1"/>
    <property type="molecule type" value="Genomic_DNA"/>
</dbReference>
<gene>
    <name evidence="2" type="ORF">DFP72DRAFT_941233</name>
</gene>
<evidence type="ECO:0000256" key="1">
    <source>
        <dbReference type="SAM" id="SignalP"/>
    </source>
</evidence>
<dbReference type="AlphaFoldDB" id="A0A8H6LTQ5"/>
<keyword evidence="3" id="KW-1185">Reference proteome</keyword>
<sequence>MRVITLISTTAILLIFQIHPGVLALPLGDNVDARTECAITRRDSTIDFKHYKLSQNAEISILALVGVNSVRVFSERDDCGDSPY</sequence>
<reference evidence="2 3" key="1">
    <citation type="submission" date="2020-07" db="EMBL/GenBank/DDBJ databases">
        <title>Comparative genomics of pyrophilous fungi reveals a link between fire events and developmental genes.</title>
        <authorList>
            <consortium name="DOE Joint Genome Institute"/>
            <person name="Steindorff A.S."/>
            <person name="Carver A."/>
            <person name="Calhoun S."/>
            <person name="Stillman K."/>
            <person name="Liu H."/>
            <person name="Lipzen A."/>
            <person name="Pangilinan J."/>
            <person name="Labutti K."/>
            <person name="Bruns T.D."/>
            <person name="Grigoriev I.V."/>
        </authorList>
    </citation>
    <scope>NUCLEOTIDE SEQUENCE [LARGE SCALE GENOMIC DNA]</scope>
    <source>
        <strain evidence="2 3">CBS 144469</strain>
    </source>
</reference>
<dbReference type="Proteomes" id="UP000521943">
    <property type="component" value="Unassembled WGS sequence"/>
</dbReference>
<comment type="caution">
    <text evidence="2">The sequence shown here is derived from an EMBL/GenBank/DDBJ whole genome shotgun (WGS) entry which is preliminary data.</text>
</comment>
<evidence type="ECO:0000313" key="3">
    <source>
        <dbReference type="Proteomes" id="UP000521943"/>
    </source>
</evidence>
<accession>A0A8H6LTQ5</accession>
<organism evidence="2 3">
    <name type="scientific">Ephemerocybe angulata</name>
    <dbReference type="NCBI Taxonomy" id="980116"/>
    <lineage>
        <taxon>Eukaryota</taxon>
        <taxon>Fungi</taxon>
        <taxon>Dikarya</taxon>
        <taxon>Basidiomycota</taxon>
        <taxon>Agaricomycotina</taxon>
        <taxon>Agaricomycetes</taxon>
        <taxon>Agaricomycetidae</taxon>
        <taxon>Agaricales</taxon>
        <taxon>Agaricineae</taxon>
        <taxon>Psathyrellaceae</taxon>
        <taxon>Ephemerocybe</taxon>
    </lineage>
</organism>
<evidence type="ECO:0000313" key="2">
    <source>
        <dbReference type="EMBL" id="KAF6741874.1"/>
    </source>
</evidence>
<name>A0A8H6LTQ5_9AGAR</name>
<keyword evidence="1" id="KW-0732">Signal</keyword>
<protein>
    <submittedName>
        <fullName evidence="2">Uncharacterized protein</fullName>
    </submittedName>
</protein>
<feature type="chain" id="PRO_5034971419" evidence="1">
    <location>
        <begin position="25"/>
        <end position="84"/>
    </location>
</feature>
<feature type="signal peptide" evidence="1">
    <location>
        <begin position="1"/>
        <end position="24"/>
    </location>
</feature>